<reference evidence="2 3" key="1">
    <citation type="submission" date="2023-05" db="EMBL/GenBank/DDBJ databases">
        <authorList>
            <person name="Zhang X."/>
        </authorList>
    </citation>
    <scope>NUCLEOTIDE SEQUENCE [LARGE SCALE GENOMIC DNA]</scope>
    <source>
        <strain evidence="2 3">DM2B3-1</strain>
    </source>
</reference>
<dbReference type="EMBL" id="JASJOT010000004">
    <property type="protein sequence ID" value="MDJ1492886.1"/>
    <property type="molecule type" value="Genomic_DNA"/>
</dbReference>
<evidence type="ECO:0000313" key="3">
    <source>
        <dbReference type="Proteomes" id="UP001228581"/>
    </source>
</evidence>
<keyword evidence="3" id="KW-1185">Reference proteome</keyword>
<keyword evidence="1" id="KW-0472">Membrane</keyword>
<feature type="transmembrane region" description="Helical" evidence="1">
    <location>
        <begin position="27"/>
        <end position="49"/>
    </location>
</feature>
<gene>
    <name evidence="2" type="ORF">QNI19_08085</name>
</gene>
<dbReference type="RefSeq" id="WP_313994330.1">
    <property type="nucleotide sequence ID" value="NZ_JASJOT010000004.1"/>
</dbReference>
<comment type="caution">
    <text evidence="2">The sequence shown here is derived from an EMBL/GenBank/DDBJ whole genome shotgun (WGS) entry which is preliminary data.</text>
</comment>
<accession>A0ABT7CGM1</accession>
<feature type="transmembrane region" description="Helical" evidence="1">
    <location>
        <begin position="55"/>
        <end position="81"/>
    </location>
</feature>
<sequence length="168" mass="19262">MNRDKIAPGIYLNELEQRAVVIIKETFIRMIFVLPLSISFPCGMLAAFFHGFYVLGVVFGLVSIFLIYLTFCVEEVVFDFVDQQIRIRNKLFGVYLGKDKTIDIQQGVALFIKEEEGEEGTFYYLYGVVHDTEIEILMLYTAEEGKEILARLTNKYPDVVSVYSDVAL</sequence>
<keyword evidence="1" id="KW-1133">Transmembrane helix</keyword>
<proteinExistence type="predicted"/>
<keyword evidence="1" id="KW-0812">Transmembrane</keyword>
<evidence type="ECO:0000256" key="1">
    <source>
        <dbReference type="SAM" id="Phobius"/>
    </source>
</evidence>
<organism evidence="2 3">
    <name type="scientific">Xanthocytophaga flava</name>
    <dbReference type="NCBI Taxonomy" id="3048013"/>
    <lineage>
        <taxon>Bacteria</taxon>
        <taxon>Pseudomonadati</taxon>
        <taxon>Bacteroidota</taxon>
        <taxon>Cytophagia</taxon>
        <taxon>Cytophagales</taxon>
        <taxon>Rhodocytophagaceae</taxon>
        <taxon>Xanthocytophaga</taxon>
    </lineage>
</organism>
<protein>
    <submittedName>
        <fullName evidence="2">Uncharacterized protein</fullName>
    </submittedName>
</protein>
<evidence type="ECO:0000313" key="2">
    <source>
        <dbReference type="EMBL" id="MDJ1492886.1"/>
    </source>
</evidence>
<name>A0ABT7CGM1_9BACT</name>
<dbReference type="Proteomes" id="UP001228581">
    <property type="component" value="Unassembled WGS sequence"/>
</dbReference>